<evidence type="ECO:0000256" key="2">
    <source>
        <dbReference type="SAM" id="Phobius"/>
    </source>
</evidence>
<feature type="transmembrane region" description="Helical" evidence="2">
    <location>
        <begin position="202"/>
        <end position="220"/>
    </location>
</feature>
<dbReference type="AlphaFoldDB" id="A0A7S1M633"/>
<feature type="transmembrane region" description="Helical" evidence="2">
    <location>
        <begin position="347"/>
        <end position="372"/>
    </location>
</feature>
<feature type="transmembrane region" description="Helical" evidence="2">
    <location>
        <begin position="393"/>
        <end position="415"/>
    </location>
</feature>
<name>A0A7S1M633_ALECA</name>
<feature type="transmembrane region" description="Helical" evidence="2">
    <location>
        <begin position="644"/>
        <end position="667"/>
    </location>
</feature>
<feature type="transmembrane region" description="Helical" evidence="2">
    <location>
        <begin position="687"/>
        <end position="709"/>
    </location>
</feature>
<dbReference type="EMBL" id="HBGE01030030">
    <property type="protein sequence ID" value="CAD9122695.1"/>
    <property type="molecule type" value="Transcribed_RNA"/>
</dbReference>
<accession>A0A7S1M633</accession>
<keyword evidence="2" id="KW-0472">Membrane</keyword>
<feature type="transmembrane region" description="Helical" evidence="2">
    <location>
        <begin position="486"/>
        <end position="505"/>
    </location>
</feature>
<sequence>MLSQQALLEVGKLDADDSDDEDWKDQLKEDLQQTVQDLTDLAKMEDSEEVARVAILLDDLPRPWTPPSILTKVAEAPVKYFDTLHLLVVVTLSDEEEKKQTATVQMVRLKQIIMYEEKLVMHEDSMWLLQDKKTVQMLGAKVLFAQDSCGLGVLECPFGLRRCLGDKKAGAQTSEVIALAAKHYGGAIVFPFAWTRYYARSLWVFMLILLPPVCILGALLGNGMMTIEINATNIGSAEHIIWELIKVISVVWMLMVAKSWPNPDLSGGMAKPAPQAVDGSSPRCGGEGGDIALTVLSAILVVAIQLFLAMLLFVFIFWLELYLAFEWGDCINLGCRDPAVKWGFVGWLVSITPGILEAIFLAVLTEVPRLLADLLLSVRNYQHQEPRLRFKMVALLWLDALAKLGTFGVLALVFVPEWEDEMTLSGLPANFTSMTTTQQRIARNNIDCSDLPDVAIVGRGALLCLRRRLDVGYRRWLFQKAMKGPFVVAPFIAILIKVILPILLQRFQSCFWRCERRAHRGQEEHCCLRIGVTQFIIRFAGLLFAYDGPKIGGLKFLVNGNPFVYGKALRASSEAAEAEASGADAPEGDRGGRQGGDQQPERTEEKEKKHKRREMMRPIRQALREALEKRFSPESIVLDNLLSIQWVGFFTVIWPWGCIPTVLAWVLQTRSAWALLLISKRRVFPQLPDMLLSVSRMFVLIMAHVTALWHVSLSMVTYNSYLSTTSGGVVVGLIAGLWVAAVAVMWLLAWGVHYVATLLHKVEGRGASEEGDRVHV</sequence>
<feature type="transmembrane region" description="Helical" evidence="2">
    <location>
        <begin position="729"/>
        <end position="756"/>
    </location>
</feature>
<feature type="transmembrane region" description="Helical" evidence="2">
    <location>
        <begin position="291"/>
        <end position="319"/>
    </location>
</feature>
<keyword evidence="2" id="KW-0812">Transmembrane</keyword>
<organism evidence="3">
    <name type="scientific">Alexandrium catenella</name>
    <name type="common">Red tide dinoflagellate</name>
    <name type="synonym">Gonyaulax catenella</name>
    <dbReference type="NCBI Taxonomy" id="2925"/>
    <lineage>
        <taxon>Eukaryota</taxon>
        <taxon>Sar</taxon>
        <taxon>Alveolata</taxon>
        <taxon>Dinophyceae</taxon>
        <taxon>Gonyaulacales</taxon>
        <taxon>Pyrocystaceae</taxon>
        <taxon>Alexandrium</taxon>
    </lineage>
</organism>
<protein>
    <submittedName>
        <fullName evidence="3">Uncharacterized protein</fullName>
    </submittedName>
</protein>
<evidence type="ECO:0000313" key="3">
    <source>
        <dbReference type="EMBL" id="CAD9122695.1"/>
    </source>
</evidence>
<feature type="region of interest" description="Disordered" evidence="1">
    <location>
        <begin position="579"/>
        <end position="615"/>
    </location>
</feature>
<keyword evidence="2" id="KW-1133">Transmembrane helix</keyword>
<proteinExistence type="predicted"/>
<reference evidence="3" key="1">
    <citation type="submission" date="2021-01" db="EMBL/GenBank/DDBJ databases">
        <authorList>
            <person name="Corre E."/>
            <person name="Pelletier E."/>
            <person name="Niang G."/>
            <person name="Scheremetjew M."/>
            <person name="Finn R."/>
            <person name="Kale V."/>
            <person name="Holt S."/>
            <person name="Cochrane G."/>
            <person name="Meng A."/>
            <person name="Brown T."/>
            <person name="Cohen L."/>
        </authorList>
    </citation>
    <scope>NUCLEOTIDE SEQUENCE</scope>
    <source>
        <strain evidence="3">OF101</strain>
    </source>
</reference>
<gene>
    <name evidence="3" type="ORF">ACAT0790_LOCUS18076</name>
</gene>
<evidence type="ECO:0000256" key="1">
    <source>
        <dbReference type="SAM" id="MobiDB-lite"/>
    </source>
</evidence>